<dbReference type="InterPro" id="IPR009081">
    <property type="entry name" value="PP-bd_ACP"/>
</dbReference>
<dbReference type="EMBL" id="BAABGJ010000010">
    <property type="protein sequence ID" value="GAA4336366.1"/>
    <property type="molecule type" value="Genomic_DNA"/>
</dbReference>
<reference evidence="5" key="1">
    <citation type="journal article" date="2019" name="Int. J. Syst. Evol. Microbiol.">
        <title>The Global Catalogue of Microorganisms (GCM) 10K type strain sequencing project: providing services to taxonomists for standard genome sequencing and annotation.</title>
        <authorList>
            <consortium name="The Broad Institute Genomics Platform"/>
            <consortium name="The Broad Institute Genome Sequencing Center for Infectious Disease"/>
            <person name="Wu L."/>
            <person name="Ma J."/>
        </authorList>
    </citation>
    <scope>NUCLEOTIDE SEQUENCE [LARGE SCALE GENOMIC DNA]</scope>
    <source>
        <strain evidence="5">JCM 17804</strain>
    </source>
</reference>
<protein>
    <recommendedName>
        <fullName evidence="3">Carrier domain-containing protein</fullName>
    </recommendedName>
</protein>
<dbReference type="Proteomes" id="UP001500975">
    <property type="component" value="Unassembled WGS sequence"/>
</dbReference>
<evidence type="ECO:0000256" key="2">
    <source>
        <dbReference type="ARBA" id="ARBA00022553"/>
    </source>
</evidence>
<keyword evidence="2" id="KW-0597">Phosphoprotein</keyword>
<evidence type="ECO:0000313" key="5">
    <source>
        <dbReference type="Proteomes" id="UP001500975"/>
    </source>
</evidence>
<keyword evidence="5" id="KW-1185">Reference proteome</keyword>
<dbReference type="InterPro" id="IPR020806">
    <property type="entry name" value="PKS_PP-bd"/>
</dbReference>
<sequence length="84" mass="9278">MSSLKQLQDLIQEKYGLDAAALDPHASMRDKGFDSLALVEFVFAIEDHFKISMPDQDTNIDTLAELAAVVDRLLAERDATAQAK</sequence>
<gene>
    <name evidence="4" type="ORF">GCM10023165_13620</name>
</gene>
<organism evidence="4 5">
    <name type="scientific">Variovorax defluvii</name>
    <dbReference type="NCBI Taxonomy" id="913761"/>
    <lineage>
        <taxon>Bacteria</taxon>
        <taxon>Pseudomonadati</taxon>
        <taxon>Pseudomonadota</taxon>
        <taxon>Betaproteobacteria</taxon>
        <taxon>Burkholderiales</taxon>
        <taxon>Comamonadaceae</taxon>
        <taxon>Variovorax</taxon>
    </lineage>
</organism>
<dbReference type="Pfam" id="PF00550">
    <property type="entry name" value="PP-binding"/>
    <property type="match status" value="1"/>
</dbReference>
<evidence type="ECO:0000313" key="4">
    <source>
        <dbReference type="EMBL" id="GAA4336366.1"/>
    </source>
</evidence>
<evidence type="ECO:0000256" key="1">
    <source>
        <dbReference type="ARBA" id="ARBA00022450"/>
    </source>
</evidence>
<comment type="caution">
    <text evidence="4">The sequence shown here is derived from an EMBL/GenBank/DDBJ whole genome shotgun (WGS) entry which is preliminary data.</text>
</comment>
<dbReference type="SMART" id="SM00823">
    <property type="entry name" value="PKS_PP"/>
    <property type="match status" value="1"/>
</dbReference>
<proteinExistence type="predicted"/>
<dbReference type="InterPro" id="IPR036736">
    <property type="entry name" value="ACP-like_sf"/>
</dbReference>
<keyword evidence="1" id="KW-0596">Phosphopantetheine</keyword>
<feature type="domain" description="Carrier" evidence="3">
    <location>
        <begin position="1"/>
        <end position="77"/>
    </location>
</feature>
<name>A0ABP8H9T9_9BURK</name>
<dbReference type="PROSITE" id="PS50075">
    <property type="entry name" value="CARRIER"/>
    <property type="match status" value="1"/>
</dbReference>
<evidence type="ECO:0000259" key="3">
    <source>
        <dbReference type="PROSITE" id="PS50075"/>
    </source>
</evidence>
<accession>A0ABP8H9T9</accession>
<dbReference type="SUPFAM" id="SSF47336">
    <property type="entry name" value="ACP-like"/>
    <property type="match status" value="1"/>
</dbReference>
<dbReference type="RefSeq" id="WP_345536757.1">
    <property type="nucleotide sequence ID" value="NZ_BAABGJ010000010.1"/>
</dbReference>
<dbReference type="Gene3D" id="1.10.1200.10">
    <property type="entry name" value="ACP-like"/>
    <property type="match status" value="1"/>
</dbReference>